<dbReference type="InterPro" id="IPR052096">
    <property type="entry name" value="Endocannabinoid_amidase"/>
</dbReference>
<feature type="domain" description="Amidase" evidence="5">
    <location>
        <begin position="82"/>
        <end position="559"/>
    </location>
</feature>
<dbReference type="PANTHER" id="PTHR45847">
    <property type="entry name" value="FATTY ACID AMIDE HYDROLASE"/>
    <property type="match status" value="1"/>
</dbReference>
<evidence type="ECO:0000259" key="5">
    <source>
        <dbReference type="Pfam" id="PF01425"/>
    </source>
</evidence>
<dbReference type="Gene3D" id="3.90.1300.10">
    <property type="entry name" value="Amidase signature (AS) domain"/>
    <property type="match status" value="1"/>
</dbReference>
<sequence>MVSRKITYCVIAGVVTIKLFTTLKKKWISYKLHKKALKKRAERDAKIPKIPEVEESKQEFILALSATELAREIREGRISSVEATATYISRSYKLGRQFNLTTEELFEEALELAYLRDLQLKENPESIGKLHGVPISFKDIFSQRNCTTSGGCAWRLDFPDTEDSFVVQTLKDEGAIPFVRTNVPQGIMAIESANEIYGRSDNPWDPDFTVGGSSGGEAGLIACRGSPIGIGNDIGGSVRIPASFCGVYGFKITPDRLSSKGVRNPHTLGLNPFYFQIRGACGPIGKCVDDLKLILEIWWQEKWSKYDFNYCLLPFSTQLYKEIYEKNSLRIGYFVDLKYFESCPALKRGLKECKEALEKQGHTLIEFKFPEIDQGGVLFTKVLQTCGSRFIEDYLNGETPESFYNVLFFLNNHPIWKRLILLLLKVTKNERLHELMSLKSNISASEYIDLYREITEFTRKFTDYWLSLNLDVVISPSFGSVALPHRESIKGIAGLAYSSLWNVIGYPAGVVPIGFVHEGETNYVSKHNDLITSRAREITKNTEGLPISVHVASLPYRDEIALGVMRKIEDIFKFHRHPI</sequence>
<evidence type="ECO:0000313" key="7">
    <source>
        <dbReference type="Proteomes" id="UP001162131"/>
    </source>
</evidence>
<comment type="caution">
    <text evidence="6">The sequence shown here is derived from an EMBL/GenBank/DDBJ whole genome shotgun (WGS) entry which is preliminary data.</text>
</comment>
<proteinExistence type="inferred from homology"/>
<keyword evidence="2" id="KW-0378">Hydrolase</keyword>
<dbReference type="GO" id="GO:0009062">
    <property type="term" value="P:fatty acid catabolic process"/>
    <property type="evidence" value="ECO:0007669"/>
    <property type="project" value="TreeGrafter"/>
</dbReference>
<accession>A0AAU9K896</accession>
<dbReference type="GO" id="GO:0017064">
    <property type="term" value="F:fatty acid amide hydrolase activity"/>
    <property type="evidence" value="ECO:0007669"/>
    <property type="project" value="TreeGrafter"/>
</dbReference>
<evidence type="ECO:0000256" key="3">
    <source>
        <dbReference type="PIRSR" id="PIRSR001221-1"/>
    </source>
</evidence>
<evidence type="ECO:0000256" key="2">
    <source>
        <dbReference type="ARBA" id="ARBA00022801"/>
    </source>
</evidence>
<evidence type="ECO:0000256" key="1">
    <source>
        <dbReference type="ARBA" id="ARBA00009199"/>
    </source>
</evidence>
<feature type="active site" description="Charge relay system" evidence="3">
    <location>
        <position position="213"/>
    </location>
</feature>
<evidence type="ECO:0000256" key="4">
    <source>
        <dbReference type="PIRSR" id="PIRSR001221-2"/>
    </source>
</evidence>
<dbReference type="InterPro" id="IPR020556">
    <property type="entry name" value="Amidase_CS"/>
</dbReference>
<dbReference type="PIRSF" id="PIRSF001221">
    <property type="entry name" value="Amidase_fungi"/>
    <property type="match status" value="1"/>
</dbReference>
<gene>
    <name evidence="6" type="ORF">BSTOLATCC_MIC63705</name>
</gene>
<reference evidence="6" key="1">
    <citation type="submission" date="2021-09" db="EMBL/GenBank/DDBJ databases">
        <authorList>
            <consortium name="AG Swart"/>
            <person name="Singh M."/>
            <person name="Singh A."/>
            <person name="Seah K."/>
            <person name="Emmerich C."/>
        </authorList>
    </citation>
    <scope>NUCLEOTIDE SEQUENCE</scope>
    <source>
        <strain evidence="6">ATCC30299</strain>
    </source>
</reference>
<feature type="binding site" evidence="4">
    <location>
        <begin position="234"/>
        <end position="237"/>
    </location>
    <ligand>
        <name>substrate</name>
    </ligand>
</feature>
<comment type="similarity">
    <text evidence="1">Belongs to the amidase family.</text>
</comment>
<dbReference type="InterPro" id="IPR023631">
    <property type="entry name" value="Amidase_dom"/>
</dbReference>
<dbReference type="Pfam" id="PF01425">
    <property type="entry name" value="Amidase"/>
    <property type="match status" value="1"/>
</dbReference>
<feature type="binding site" evidence="4">
    <location>
        <position position="213"/>
    </location>
    <ligand>
        <name>substrate</name>
    </ligand>
</feature>
<dbReference type="PANTHER" id="PTHR45847:SF6">
    <property type="entry name" value="FATTY ACID AMIDE HYDROLASE"/>
    <property type="match status" value="1"/>
</dbReference>
<dbReference type="PROSITE" id="PS00571">
    <property type="entry name" value="AMIDASES"/>
    <property type="match status" value="1"/>
</dbReference>
<dbReference type="Proteomes" id="UP001162131">
    <property type="component" value="Unassembled WGS sequence"/>
</dbReference>
<feature type="active site" description="Acyl-ester intermediate" evidence="3">
    <location>
        <position position="237"/>
    </location>
</feature>
<evidence type="ECO:0000313" key="6">
    <source>
        <dbReference type="EMBL" id="CAG9335227.1"/>
    </source>
</evidence>
<dbReference type="GO" id="GO:0004040">
    <property type="term" value="F:amidase activity"/>
    <property type="evidence" value="ECO:0007669"/>
    <property type="project" value="TreeGrafter"/>
</dbReference>
<dbReference type="AlphaFoldDB" id="A0AAU9K896"/>
<protein>
    <recommendedName>
        <fullName evidence="5">Amidase domain-containing protein</fullName>
    </recommendedName>
</protein>
<dbReference type="EMBL" id="CAJZBQ010000062">
    <property type="protein sequence ID" value="CAG9335227.1"/>
    <property type="molecule type" value="Genomic_DNA"/>
</dbReference>
<keyword evidence="7" id="KW-1185">Reference proteome</keyword>
<feature type="active site" description="Charge relay system" evidence="3">
    <location>
        <position position="138"/>
    </location>
</feature>
<feature type="binding site" evidence="4">
    <location>
        <position position="187"/>
    </location>
    <ligand>
        <name>substrate</name>
    </ligand>
</feature>
<dbReference type="InterPro" id="IPR036928">
    <property type="entry name" value="AS_sf"/>
</dbReference>
<name>A0AAU9K896_9CILI</name>
<organism evidence="6 7">
    <name type="scientific">Blepharisma stoltei</name>
    <dbReference type="NCBI Taxonomy" id="1481888"/>
    <lineage>
        <taxon>Eukaryota</taxon>
        <taxon>Sar</taxon>
        <taxon>Alveolata</taxon>
        <taxon>Ciliophora</taxon>
        <taxon>Postciliodesmatophora</taxon>
        <taxon>Heterotrichea</taxon>
        <taxon>Heterotrichida</taxon>
        <taxon>Blepharismidae</taxon>
        <taxon>Blepharisma</taxon>
    </lineage>
</organism>
<dbReference type="SUPFAM" id="SSF75304">
    <property type="entry name" value="Amidase signature (AS) enzymes"/>
    <property type="match status" value="1"/>
</dbReference>